<dbReference type="RefSeq" id="WP_123069045.1">
    <property type="nucleotide sequence ID" value="NZ_JSAB01000068.1"/>
</dbReference>
<sequence>MYTLPHPLLLRNADEDDAAFARALYASTRDDLRALPLPPAMVDNLIAMQQQAHEQGRQSAFPDAEVLILEHAGEPAGRIVFDTAGAHWRLVDLALLPAQRGRGLAHTALLALQQRAELRGASIGLSVMRTNAIALALYQRTGFAIVDSDELRHEMRWQPA</sequence>
<comment type="caution">
    <text evidence="2">The sequence shown here is derived from an EMBL/GenBank/DDBJ whole genome shotgun (WGS) entry which is preliminary data.</text>
</comment>
<dbReference type="CDD" id="cd04301">
    <property type="entry name" value="NAT_SF"/>
    <property type="match status" value="1"/>
</dbReference>
<dbReference type="Pfam" id="PF00583">
    <property type="entry name" value="Acetyltransf_1"/>
    <property type="match status" value="1"/>
</dbReference>
<dbReference type="InterPro" id="IPR016181">
    <property type="entry name" value="Acyl_CoA_acyltransferase"/>
</dbReference>
<dbReference type="PROSITE" id="PS51186">
    <property type="entry name" value="GNAT"/>
    <property type="match status" value="1"/>
</dbReference>
<proteinExistence type="predicted"/>
<gene>
    <name evidence="2" type="ORF">NM04_08175</name>
</gene>
<dbReference type="Gene3D" id="3.40.630.30">
    <property type="match status" value="1"/>
</dbReference>
<keyword evidence="3" id="KW-1185">Reference proteome</keyword>
<dbReference type="EMBL" id="JSAB01000068">
    <property type="protein sequence ID" value="RNF31251.1"/>
    <property type="molecule type" value="Genomic_DNA"/>
</dbReference>
<accession>A0A422QN91</accession>
<name>A0A422QN91_9BURK</name>
<organism evidence="2 3">
    <name type="scientific">Massilia aurea</name>
    <dbReference type="NCBI Taxonomy" id="373040"/>
    <lineage>
        <taxon>Bacteria</taxon>
        <taxon>Pseudomonadati</taxon>
        <taxon>Pseudomonadota</taxon>
        <taxon>Betaproteobacteria</taxon>
        <taxon>Burkholderiales</taxon>
        <taxon>Oxalobacteraceae</taxon>
        <taxon>Telluria group</taxon>
        <taxon>Massilia</taxon>
    </lineage>
</organism>
<reference evidence="2" key="1">
    <citation type="submission" date="2014-10" db="EMBL/GenBank/DDBJ databases">
        <title>Massilia sp. genome.</title>
        <authorList>
            <person name="Xu B."/>
            <person name="Dai L."/>
            <person name="Huang Z."/>
        </authorList>
    </citation>
    <scope>NUCLEOTIDE SEQUENCE [LARGE SCALE GENOMIC DNA]</scope>
    <source>
        <strain evidence="2">CFS-1</strain>
    </source>
</reference>
<evidence type="ECO:0000313" key="2">
    <source>
        <dbReference type="EMBL" id="RNF31251.1"/>
    </source>
</evidence>
<dbReference type="InterPro" id="IPR000182">
    <property type="entry name" value="GNAT_dom"/>
</dbReference>
<dbReference type="GO" id="GO:0016747">
    <property type="term" value="F:acyltransferase activity, transferring groups other than amino-acyl groups"/>
    <property type="evidence" value="ECO:0007669"/>
    <property type="project" value="InterPro"/>
</dbReference>
<evidence type="ECO:0000259" key="1">
    <source>
        <dbReference type="PROSITE" id="PS51186"/>
    </source>
</evidence>
<feature type="domain" description="N-acetyltransferase" evidence="1">
    <location>
        <begin position="8"/>
        <end position="160"/>
    </location>
</feature>
<evidence type="ECO:0000313" key="3">
    <source>
        <dbReference type="Proteomes" id="UP000283254"/>
    </source>
</evidence>
<dbReference type="SUPFAM" id="SSF55729">
    <property type="entry name" value="Acyl-CoA N-acyltransferases (Nat)"/>
    <property type="match status" value="1"/>
</dbReference>
<dbReference type="OrthoDB" id="5525374at2"/>
<protein>
    <recommendedName>
        <fullName evidence="1">N-acetyltransferase domain-containing protein</fullName>
    </recommendedName>
</protein>
<dbReference type="AlphaFoldDB" id="A0A422QN91"/>
<dbReference type="Proteomes" id="UP000283254">
    <property type="component" value="Unassembled WGS sequence"/>
</dbReference>